<reference evidence="3" key="1">
    <citation type="submission" date="2021-01" db="EMBL/GenBank/DDBJ databases">
        <title>Caligus Genome Assembly.</title>
        <authorList>
            <person name="Gallardo-Escarate C."/>
        </authorList>
    </citation>
    <scope>NUCLEOTIDE SEQUENCE [LARGE SCALE GENOMIC DNA]</scope>
</reference>
<name>A0A7T8GTV4_CALRO</name>
<proteinExistence type="predicted"/>
<organism evidence="2 3">
    <name type="scientific">Caligus rogercresseyi</name>
    <name type="common">Sea louse</name>
    <dbReference type="NCBI Taxonomy" id="217165"/>
    <lineage>
        <taxon>Eukaryota</taxon>
        <taxon>Metazoa</taxon>
        <taxon>Ecdysozoa</taxon>
        <taxon>Arthropoda</taxon>
        <taxon>Crustacea</taxon>
        <taxon>Multicrustacea</taxon>
        <taxon>Hexanauplia</taxon>
        <taxon>Copepoda</taxon>
        <taxon>Siphonostomatoida</taxon>
        <taxon>Caligidae</taxon>
        <taxon>Caligus</taxon>
    </lineage>
</organism>
<feature type="non-terminal residue" evidence="2">
    <location>
        <position position="68"/>
    </location>
</feature>
<dbReference type="AlphaFoldDB" id="A0A7T8GTV4"/>
<sequence>DEKTRGVYSIPTKDLMTPTPGHALESSIWTNSSQAEKTHAASHALLARMECLMRASRSDKDPTPDMRW</sequence>
<feature type="non-terminal residue" evidence="2">
    <location>
        <position position="1"/>
    </location>
</feature>
<evidence type="ECO:0000256" key="1">
    <source>
        <dbReference type="SAM" id="MobiDB-lite"/>
    </source>
</evidence>
<gene>
    <name evidence="2" type="ORF">FKW44_017782</name>
</gene>
<evidence type="ECO:0000313" key="2">
    <source>
        <dbReference type="EMBL" id="QQP37500.1"/>
    </source>
</evidence>
<accession>A0A7T8GTV4</accession>
<dbReference type="Proteomes" id="UP000595437">
    <property type="component" value="Chromosome 12"/>
</dbReference>
<evidence type="ECO:0000313" key="3">
    <source>
        <dbReference type="Proteomes" id="UP000595437"/>
    </source>
</evidence>
<keyword evidence="3" id="KW-1185">Reference proteome</keyword>
<feature type="region of interest" description="Disordered" evidence="1">
    <location>
        <begin position="1"/>
        <end position="21"/>
    </location>
</feature>
<dbReference type="EMBL" id="CP045901">
    <property type="protein sequence ID" value="QQP37500.1"/>
    <property type="molecule type" value="Genomic_DNA"/>
</dbReference>
<protein>
    <submittedName>
        <fullName evidence="2">Uncharacterized protein</fullName>
    </submittedName>
</protein>